<sequence>MFSECCCTCTVVTLCCFQEVLATARGCGFQNECGIIWFSLLVTPLHSPDETEQLYQIYLSRAVTQIELPSSALLSLAVSHLTVLSGARCVKRVVYRQRGYYLLNCTVRLQTGIPLSRKQKRELLYAVSRRLFFISPSLRDRCSVWLSRNPYCQFSFLTSGILLRDAVCMRMAMKTMSLEVSVSAVPPLFFFLPHAVLFLSACRSLISATIRVGSVSYSSVITQPVCLRSMLKTMCPPDCWAVVSRGVCYLPGYRNSVSNGVEEWEFHVHGEYGGEHTGCGGACEQCLFYQPASLFQTAQLMYLRNLFMRRRARVTHCRASPFF</sequence>
<dbReference type="EMBL" id="OR096706">
    <property type="protein sequence ID" value="XBY87778.1"/>
    <property type="molecule type" value="Genomic_DNA"/>
</dbReference>
<organism evidence="1">
    <name type="scientific">Psittacine aviadenovirus B</name>
    <dbReference type="NCBI Taxonomy" id="2169709"/>
    <lineage>
        <taxon>Viruses</taxon>
        <taxon>Varidnaviria</taxon>
        <taxon>Bamfordvirae</taxon>
        <taxon>Preplasmiviricota</taxon>
        <taxon>Polisuviricotina</taxon>
        <taxon>Pharingeaviricetes</taxon>
        <taxon>Rowavirales</taxon>
        <taxon>Adenoviridae</taxon>
        <taxon>Aviadenovirus</taxon>
        <taxon>Aviadenovirus rubri</taxon>
    </lineage>
</organism>
<protein>
    <submittedName>
        <fullName evidence="1">ORF13 protein</fullName>
    </submittedName>
</protein>
<name>A0AB38ZPC4_9ADEN</name>
<evidence type="ECO:0000313" key="1">
    <source>
        <dbReference type="EMBL" id="XBY87778.1"/>
    </source>
</evidence>
<proteinExistence type="predicted"/>
<accession>A0AB38ZPC4</accession>
<reference evidence="1" key="1">
    <citation type="submission" date="2023-06" db="EMBL/GenBank/DDBJ databases">
        <title>Identification of a novel pathogenic adenovirus species in African Grey Parrot unveils distinct lineage within aviadenoviruses.</title>
        <authorList>
            <person name="Das T."/>
            <person name="Raidal S."/>
            <person name="Das S."/>
        </authorList>
    </citation>
    <scope>NUCLEOTIDE SEQUENCE</scope>
    <source>
        <strain evidence="1">CS23-0540</strain>
    </source>
</reference>